<organism evidence="2 3">
    <name type="scientific">Pullulanibacillus pueri</name>
    <dbReference type="NCBI Taxonomy" id="1437324"/>
    <lineage>
        <taxon>Bacteria</taxon>
        <taxon>Bacillati</taxon>
        <taxon>Bacillota</taxon>
        <taxon>Bacilli</taxon>
        <taxon>Bacillales</taxon>
        <taxon>Sporolactobacillaceae</taxon>
        <taxon>Pullulanibacillus</taxon>
    </lineage>
</organism>
<feature type="compositionally biased region" description="Basic and acidic residues" evidence="1">
    <location>
        <begin position="1"/>
        <end position="11"/>
    </location>
</feature>
<reference evidence="2" key="1">
    <citation type="journal article" date="2014" name="Int. J. Syst. Evol. Microbiol.">
        <title>Complete genome sequence of Corynebacterium casei LMG S-19264T (=DSM 44701T), isolated from a smear-ripened cheese.</title>
        <authorList>
            <consortium name="US DOE Joint Genome Institute (JGI-PGF)"/>
            <person name="Walter F."/>
            <person name="Albersmeier A."/>
            <person name="Kalinowski J."/>
            <person name="Ruckert C."/>
        </authorList>
    </citation>
    <scope>NUCLEOTIDE SEQUENCE</scope>
    <source>
        <strain evidence="2">CGMCC 1.12777</strain>
    </source>
</reference>
<keyword evidence="3" id="KW-1185">Reference proteome</keyword>
<reference evidence="2" key="2">
    <citation type="submission" date="2020-09" db="EMBL/GenBank/DDBJ databases">
        <authorList>
            <person name="Sun Q."/>
            <person name="Zhou Y."/>
        </authorList>
    </citation>
    <scope>NUCLEOTIDE SEQUENCE</scope>
    <source>
        <strain evidence="2">CGMCC 1.12777</strain>
    </source>
</reference>
<evidence type="ECO:0000256" key="1">
    <source>
        <dbReference type="SAM" id="MobiDB-lite"/>
    </source>
</evidence>
<evidence type="ECO:0000313" key="2">
    <source>
        <dbReference type="EMBL" id="GGH81555.1"/>
    </source>
</evidence>
<sequence>MGGQHDNKLFHPGEQVPNSGDYREIGEKGTTIETPTTVHLKAGQKFPTAANQDRVWMRVPQPRR</sequence>
<dbReference type="AlphaFoldDB" id="A0A8J2ZVG7"/>
<gene>
    <name evidence="2" type="ORF">GCM10007096_19620</name>
</gene>
<dbReference type="RefSeq" id="WP_188497224.1">
    <property type="nucleotide sequence ID" value="NZ_BMFV01000013.1"/>
</dbReference>
<comment type="caution">
    <text evidence="2">The sequence shown here is derived from an EMBL/GenBank/DDBJ whole genome shotgun (WGS) entry which is preliminary data.</text>
</comment>
<accession>A0A8J2ZVG7</accession>
<feature type="region of interest" description="Disordered" evidence="1">
    <location>
        <begin position="1"/>
        <end position="64"/>
    </location>
</feature>
<protein>
    <recommendedName>
        <fullName evidence="4">YjzC family protein</fullName>
    </recommendedName>
</protein>
<dbReference type="InterPro" id="IPR025549">
    <property type="entry name" value="YjzC"/>
</dbReference>
<evidence type="ECO:0008006" key="4">
    <source>
        <dbReference type="Google" id="ProtNLM"/>
    </source>
</evidence>
<proteinExistence type="predicted"/>
<dbReference type="EMBL" id="BMFV01000013">
    <property type="protein sequence ID" value="GGH81555.1"/>
    <property type="molecule type" value="Genomic_DNA"/>
</dbReference>
<name>A0A8J2ZVG7_9BACL</name>
<dbReference type="Pfam" id="PF14168">
    <property type="entry name" value="YjzC"/>
    <property type="match status" value="1"/>
</dbReference>
<evidence type="ECO:0000313" key="3">
    <source>
        <dbReference type="Proteomes" id="UP000656813"/>
    </source>
</evidence>
<dbReference type="Proteomes" id="UP000656813">
    <property type="component" value="Unassembled WGS sequence"/>
</dbReference>